<dbReference type="Proteomes" id="UP000521943">
    <property type="component" value="Unassembled WGS sequence"/>
</dbReference>
<dbReference type="AlphaFoldDB" id="A0A8H6HL28"/>
<protein>
    <submittedName>
        <fullName evidence="2">Uncharacterized protein</fullName>
    </submittedName>
</protein>
<feature type="compositionally biased region" description="Low complexity" evidence="1">
    <location>
        <begin position="133"/>
        <end position="144"/>
    </location>
</feature>
<dbReference type="EMBL" id="JACGCI010000067">
    <property type="protein sequence ID" value="KAF6748995.1"/>
    <property type="molecule type" value="Genomic_DNA"/>
</dbReference>
<feature type="compositionally biased region" description="Basic and acidic residues" evidence="1">
    <location>
        <begin position="259"/>
        <end position="272"/>
    </location>
</feature>
<feature type="compositionally biased region" description="Basic and acidic residues" evidence="1">
    <location>
        <begin position="101"/>
        <end position="113"/>
    </location>
</feature>
<dbReference type="OrthoDB" id="10420281at2759"/>
<organism evidence="2 3">
    <name type="scientific">Ephemerocybe angulata</name>
    <dbReference type="NCBI Taxonomy" id="980116"/>
    <lineage>
        <taxon>Eukaryota</taxon>
        <taxon>Fungi</taxon>
        <taxon>Dikarya</taxon>
        <taxon>Basidiomycota</taxon>
        <taxon>Agaricomycotina</taxon>
        <taxon>Agaricomycetes</taxon>
        <taxon>Agaricomycetidae</taxon>
        <taxon>Agaricales</taxon>
        <taxon>Agaricineae</taxon>
        <taxon>Psathyrellaceae</taxon>
        <taxon>Ephemerocybe</taxon>
    </lineage>
</organism>
<feature type="compositionally biased region" description="Polar residues" evidence="1">
    <location>
        <begin position="1"/>
        <end position="10"/>
    </location>
</feature>
<feature type="compositionally biased region" description="Polar residues" evidence="1">
    <location>
        <begin position="117"/>
        <end position="132"/>
    </location>
</feature>
<comment type="caution">
    <text evidence="2">The sequence shown here is derived from an EMBL/GenBank/DDBJ whole genome shotgun (WGS) entry which is preliminary data.</text>
</comment>
<name>A0A8H6HL28_9AGAR</name>
<feature type="region of interest" description="Disordered" evidence="1">
    <location>
        <begin position="1"/>
        <end position="201"/>
    </location>
</feature>
<accession>A0A8H6HL28</accession>
<reference evidence="2 3" key="1">
    <citation type="submission" date="2020-07" db="EMBL/GenBank/DDBJ databases">
        <title>Comparative genomics of pyrophilous fungi reveals a link between fire events and developmental genes.</title>
        <authorList>
            <consortium name="DOE Joint Genome Institute"/>
            <person name="Steindorff A.S."/>
            <person name="Carver A."/>
            <person name="Calhoun S."/>
            <person name="Stillman K."/>
            <person name="Liu H."/>
            <person name="Lipzen A."/>
            <person name="Pangilinan J."/>
            <person name="Labutti K."/>
            <person name="Bruns T.D."/>
            <person name="Grigoriev I.V."/>
        </authorList>
    </citation>
    <scope>NUCLEOTIDE SEQUENCE [LARGE SCALE GENOMIC DNA]</scope>
    <source>
        <strain evidence="2 3">CBS 144469</strain>
    </source>
</reference>
<evidence type="ECO:0000256" key="1">
    <source>
        <dbReference type="SAM" id="MobiDB-lite"/>
    </source>
</evidence>
<evidence type="ECO:0000313" key="2">
    <source>
        <dbReference type="EMBL" id="KAF6748995.1"/>
    </source>
</evidence>
<feature type="compositionally biased region" description="Basic residues" evidence="1">
    <location>
        <begin position="14"/>
        <end position="24"/>
    </location>
</feature>
<sequence>MNASPRNSEMQARKAPRSPTRKATVKPSTYQAPPIPALNVSQTSNKMDVDSEVNIDPGESWYQARPQTTIARRHAKLTAGSGAERKHRPLQAGEYKSTVPIRHEREKKHEERPILSQPRTLQTAFNMNTSPHKSTQAKKAPSSSTKKDTTKSSTSQAPALNVAQPSKKMVVDSEVNINPGESWYRPKPEVQTPSKDSWYRPKPEVLEMPTKYSWLQDGTKPTITRRQAKLVEGTVVRRQPIPEAERNPQAGEYKSTVPVKHEREEKREERGLAKLWAKIKE</sequence>
<proteinExistence type="predicted"/>
<gene>
    <name evidence="2" type="ORF">DFP72DRAFT_1173963</name>
</gene>
<feature type="region of interest" description="Disordered" evidence="1">
    <location>
        <begin position="235"/>
        <end position="272"/>
    </location>
</feature>
<evidence type="ECO:0000313" key="3">
    <source>
        <dbReference type="Proteomes" id="UP000521943"/>
    </source>
</evidence>
<keyword evidence="3" id="KW-1185">Reference proteome</keyword>